<evidence type="ECO:0000256" key="1">
    <source>
        <dbReference type="SAM" id="MobiDB-lite"/>
    </source>
</evidence>
<reference evidence="2" key="1">
    <citation type="submission" date="2023-10" db="EMBL/GenBank/DDBJ databases">
        <title>Genome assemblies of two species of porcelain crab, Petrolisthes cinctipes and Petrolisthes manimaculis (Anomura: Porcellanidae).</title>
        <authorList>
            <person name="Angst P."/>
        </authorList>
    </citation>
    <scope>NUCLEOTIDE SEQUENCE</scope>
    <source>
        <strain evidence="2">PB745_01</strain>
        <tissue evidence="2">Gill</tissue>
    </source>
</reference>
<accession>A0AAE1G8Q0</accession>
<proteinExistence type="predicted"/>
<feature type="compositionally biased region" description="Low complexity" evidence="1">
    <location>
        <begin position="34"/>
        <end position="51"/>
    </location>
</feature>
<dbReference type="AlphaFoldDB" id="A0AAE1G8Q0"/>
<evidence type="ECO:0000313" key="3">
    <source>
        <dbReference type="Proteomes" id="UP001286313"/>
    </source>
</evidence>
<sequence>MSRNREGLDWDARKWKRAADTKANPGINTRGTCNSKSKSKSIIINNNNNDNKVPRSIHHIQFSVSEPTVCWDDYSRHFLQQDIGQSTRNFRRKSCINSGKARHSKCCQRLWTPPDPAPTS</sequence>
<dbReference type="EMBL" id="JAWQEG010000824">
    <property type="protein sequence ID" value="KAK3885168.1"/>
    <property type="molecule type" value="Genomic_DNA"/>
</dbReference>
<organism evidence="2 3">
    <name type="scientific">Petrolisthes cinctipes</name>
    <name type="common">Flat porcelain crab</name>
    <dbReference type="NCBI Taxonomy" id="88211"/>
    <lineage>
        <taxon>Eukaryota</taxon>
        <taxon>Metazoa</taxon>
        <taxon>Ecdysozoa</taxon>
        <taxon>Arthropoda</taxon>
        <taxon>Crustacea</taxon>
        <taxon>Multicrustacea</taxon>
        <taxon>Malacostraca</taxon>
        <taxon>Eumalacostraca</taxon>
        <taxon>Eucarida</taxon>
        <taxon>Decapoda</taxon>
        <taxon>Pleocyemata</taxon>
        <taxon>Anomura</taxon>
        <taxon>Galatheoidea</taxon>
        <taxon>Porcellanidae</taxon>
        <taxon>Petrolisthes</taxon>
    </lineage>
</organism>
<name>A0AAE1G8Q0_PETCI</name>
<gene>
    <name evidence="2" type="ORF">Pcinc_010586</name>
</gene>
<protein>
    <submittedName>
        <fullName evidence="2">Uncharacterized protein</fullName>
    </submittedName>
</protein>
<evidence type="ECO:0000313" key="2">
    <source>
        <dbReference type="EMBL" id="KAK3885168.1"/>
    </source>
</evidence>
<comment type="caution">
    <text evidence="2">The sequence shown here is derived from an EMBL/GenBank/DDBJ whole genome shotgun (WGS) entry which is preliminary data.</text>
</comment>
<dbReference type="Proteomes" id="UP001286313">
    <property type="component" value="Unassembled WGS sequence"/>
</dbReference>
<keyword evidence="3" id="KW-1185">Reference proteome</keyword>
<feature type="region of interest" description="Disordered" evidence="1">
    <location>
        <begin position="19"/>
        <end position="51"/>
    </location>
</feature>